<accession>A0A1H0ZT29</accession>
<protein>
    <recommendedName>
        <fullName evidence="3">SpaA-like prealbumin fold domain-containing protein</fullName>
    </recommendedName>
</protein>
<dbReference type="InterPro" id="IPR041033">
    <property type="entry name" value="SpaA_PFL_dom_1"/>
</dbReference>
<keyword evidence="2" id="KW-0812">Transmembrane</keyword>
<dbReference type="OrthoDB" id="9816455at2"/>
<dbReference type="Gene3D" id="2.60.40.10">
    <property type="entry name" value="Immunoglobulins"/>
    <property type="match status" value="1"/>
</dbReference>
<evidence type="ECO:0000259" key="3">
    <source>
        <dbReference type="Pfam" id="PF17802"/>
    </source>
</evidence>
<feature type="compositionally biased region" description="Polar residues" evidence="1">
    <location>
        <begin position="58"/>
        <end position="91"/>
    </location>
</feature>
<dbReference type="InterPro" id="IPR013783">
    <property type="entry name" value="Ig-like_fold"/>
</dbReference>
<gene>
    <name evidence="4" type="ORF">SAMN05216392_1429</name>
</gene>
<feature type="region of interest" description="Disordered" evidence="1">
    <location>
        <begin position="58"/>
        <end position="104"/>
    </location>
</feature>
<feature type="compositionally biased region" description="Polar residues" evidence="1">
    <location>
        <begin position="702"/>
        <end position="715"/>
    </location>
</feature>
<feature type="region of interest" description="Disordered" evidence="1">
    <location>
        <begin position="678"/>
        <end position="715"/>
    </location>
</feature>
<keyword evidence="2" id="KW-1133">Transmembrane helix</keyword>
<dbReference type="SUPFAM" id="SSF49478">
    <property type="entry name" value="Cna protein B-type domain"/>
    <property type="match status" value="1"/>
</dbReference>
<evidence type="ECO:0000256" key="2">
    <source>
        <dbReference type="SAM" id="Phobius"/>
    </source>
</evidence>
<sequence>MLKLWARLAILVKKRVRDSIIAKIALVLSLVVVFCTTYLLILPALTISTGNSSSVFQSSDGASSQVESTTNDSQKENSQTEASSQASPTESSQEKKDMSQAGTLTAETSDVTVTVSYEGDTFTEPVQLKVKPVSDTTAIDNKLTSLLSESKQSLSQAHSYDISFVTDDGKEVEPSKDVKVSMAFKNDLSTSDDKQAGWKLYHFVDNDVNQVQDLTESTDTDIKETGDGAVESVDFKSNTFSIYTLAGVTYADFSGYLTGYSYNEKSVQEDLSTEELSVLLHLDFKINQKDVAKEKHYYLALPDDTAIGKDLKLGTEYTGRDNNNTDAFKYQFKKDDSSGKYYLLITFLDSYVASMGQGVQSTGYIDYEAVFGLTHRTSHDSYTVKFSDGVTIEIPPEKVTKNYDLSTSKTGKVSYDGDTPYIDYTVTVDSKYGTPGNIDLTDSLTADGVSIADVTNVSITKSTYTGDTSHVTGTETVSTKPNFDKANKKWSLTLPQLVSGGTDSNGNPIGHFYTITYHYKFAGLSAGKTVQVNNTIKAVSKNDQDKREASSSTSVTLKLNDIKKSGKYDKKTGKITWTITVNPDSNDIGGATLKDDFFKKAESIEVTLKDGSSASGTYRYYDSNNNKLDDNITDFSKVSYIRFSGQKGKKSNTKTYVITYTTDAKNSSWNKKTVKNTVTLDDDGDKTSSSAKPSVPGDGNLEKTSLGENDTSDTGVKTLSWQTKITMPASGVIEKGTNFRDFLTDPYNQNSEVHWYTKAQLQDLYKKLVKIFGDSKFTLKACQKPWDGYTNYEDLDNNTKYTEFQIILTDDFKSSKNIVLQYQSTAKLNGNANLDFWNTISSADHSSQAKYHHTDNSNVIKMDGDENHATTKKTSTDGVVTWKVKVNLSDDAKTMTVTDNLPKGVHLTGLVFGRHYSQTPVTISGNSISAITGQYEWGATNMKVDGSISGDNVVTLNFSTTDGRTLKQSIGDNNDFWLTYTTAYDKLPESGKKVTDTLTNTVSVLVDGNKDYGSDSQTQIITFGKDKQVVKPITKTGSWDNTNRVLHYSLSINPEAEDLVDGTDKLTLTDVMSIYGTDISLALNQASVKLYYADSNQEVPSSDWSWKVSSTDDGWGNLTSTLTISLKDETAYKLKYDYTLIKKNPDLTATYWPKNTATLSGVSEGSTDTTTAVAWQRIGTDAGIDTEHAYVINKVDSSNYAKGLKGAVFTVYKADGDCDDRNDEVVGEYVSDENGHISISKTLLEPGKCYQVYVPILGWITVGWIDPKENFEDNQAYYFKETSAPPGYELPKNPEKHYFYYSPNECDAYDDYYKKVYGAVNLAKTSASVYVENKKIKQTNLTVKKQWLKSDGSKTERTDGSITYDVIQVATNQCGQSFEYVYKAGEVLTHADNWTRTYKNLPVSGYDACGNKYIFTYYVREQTVSGYDTSYSNGSDSSKNPADMVTDAEDGQITIKNKSQKQYELPETGGSGVKMHYVIGASLALLSLGLIILKVYRDYQKGGDS</sequence>
<reference evidence="4 5" key="1">
    <citation type="submission" date="2016-10" db="EMBL/GenBank/DDBJ databases">
        <authorList>
            <person name="de Groot N.N."/>
        </authorList>
    </citation>
    <scope>NUCLEOTIDE SEQUENCE [LARGE SCALE GENOMIC DNA]</scope>
    <source>
        <strain evidence="4 5">Sb05</strain>
    </source>
</reference>
<name>A0A1H0ZT29_STREI</name>
<evidence type="ECO:0000256" key="1">
    <source>
        <dbReference type="SAM" id="MobiDB-lite"/>
    </source>
</evidence>
<evidence type="ECO:0000313" key="4">
    <source>
        <dbReference type="EMBL" id="SDQ30578.1"/>
    </source>
</evidence>
<keyword evidence="2" id="KW-0472">Membrane</keyword>
<dbReference type="Proteomes" id="UP000182870">
    <property type="component" value="Unassembled WGS sequence"/>
</dbReference>
<dbReference type="Pfam" id="PF17802">
    <property type="entry name" value="SpaA"/>
    <property type="match status" value="1"/>
</dbReference>
<dbReference type="Gene3D" id="2.60.40.740">
    <property type="match status" value="1"/>
</dbReference>
<organism evidence="4 5">
    <name type="scientific">Streptococcus equinus</name>
    <name type="common">Streptococcus bovis</name>
    <dbReference type="NCBI Taxonomy" id="1335"/>
    <lineage>
        <taxon>Bacteria</taxon>
        <taxon>Bacillati</taxon>
        <taxon>Bacillota</taxon>
        <taxon>Bacilli</taxon>
        <taxon>Lactobacillales</taxon>
        <taxon>Streptococcaceae</taxon>
        <taxon>Streptococcus</taxon>
    </lineage>
</organism>
<dbReference type="InterPro" id="IPR008966">
    <property type="entry name" value="Adhesion_dom_sf"/>
</dbReference>
<proteinExistence type="predicted"/>
<feature type="domain" description="SpaA-like prealbumin fold" evidence="3">
    <location>
        <begin position="1191"/>
        <end position="1252"/>
    </location>
</feature>
<dbReference type="SUPFAM" id="SSF49401">
    <property type="entry name" value="Bacterial adhesins"/>
    <property type="match status" value="1"/>
</dbReference>
<evidence type="ECO:0000313" key="5">
    <source>
        <dbReference type="Proteomes" id="UP000182870"/>
    </source>
</evidence>
<feature type="transmembrane region" description="Helical" evidence="2">
    <location>
        <begin position="20"/>
        <end position="45"/>
    </location>
</feature>
<dbReference type="EMBL" id="FNKE01000001">
    <property type="protein sequence ID" value="SDQ30578.1"/>
    <property type="molecule type" value="Genomic_DNA"/>
</dbReference>
<feature type="transmembrane region" description="Helical" evidence="2">
    <location>
        <begin position="1475"/>
        <end position="1496"/>
    </location>
</feature>
<dbReference type="RefSeq" id="WP_159427756.1">
    <property type="nucleotide sequence ID" value="NZ_FNKE01000001.1"/>
</dbReference>